<dbReference type="PROSITE" id="PS00933">
    <property type="entry name" value="FGGY_KINASES_1"/>
    <property type="match status" value="1"/>
</dbReference>
<dbReference type="InterPro" id="IPR018484">
    <property type="entry name" value="FGGY_N"/>
</dbReference>
<evidence type="ECO:0000313" key="7">
    <source>
        <dbReference type="EMBL" id="OQA58267.1"/>
    </source>
</evidence>
<dbReference type="PANTHER" id="PTHR43095">
    <property type="entry name" value="SUGAR KINASE"/>
    <property type="match status" value="1"/>
</dbReference>
<comment type="caution">
    <text evidence="7">The sequence shown here is derived from an EMBL/GenBank/DDBJ whole genome shotgun (WGS) entry which is preliminary data.</text>
</comment>
<name>A0A1V5SUT0_9BACT</name>
<sequence>MPECFFLVVDIGTESVRAALIDSLGAIVGIQSRSTDFFSPHPGWAEQRPDEWWELTIECLKQLMVEHPGIEVVAIGVSAQMHAVVPIDSRGTLLMDKVPIWCDKRSTDICQQYQKELLPKEQIQLTANLIIPSWTGPKMKWIKDNLPQVYQQTEIFLTAKDYLNFRFTGEKYTDFSEASGSFLFSWKTKQWDNELIKMFGIDKLKLPEILPSNAIIGKLLPDIAAQIGCQPAIPVICGAGDMLCLLLGGGMVREGRSCDVTGTAADVSVLSPKPLLTEHLMNLHHAIDGWISFGILDSGGGSLKWFREAFYHQEDGRKMSYAQIDDEASDVPAGADGLLFFPYLMGERLLGSPSARGSFFGLRPHHQRKHFARAVMEGVCFDLKMSLDEIEERYSGTIEEMSVIGGGARSSLWCQLKANIYQKKVFTLAESEGGIIGAALLAFSALNGEPVDEIAEKWLKVKQVYVPDESRFDEYQKQYKNFRLFHDIFQQAYLHFGKEN</sequence>
<dbReference type="CDD" id="cd07808">
    <property type="entry name" value="ASKHA_NBD_FGGY_EcXK-like"/>
    <property type="match status" value="1"/>
</dbReference>
<dbReference type="Gene3D" id="3.30.420.40">
    <property type="match status" value="2"/>
</dbReference>
<gene>
    <name evidence="7" type="primary">xylB_6</name>
    <name evidence="7" type="ORF">BWY41_01087</name>
</gene>
<dbReference type="InterPro" id="IPR018485">
    <property type="entry name" value="FGGY_C"/>
</dbReference>
<dbReference type="EMBL" id="MWBQ01000077">
    <property type="protein sequence ID" value="OQA58267.1"/>
    <property type="molecule type" value="Genomic_DNA"/>
</dbReference>
<dbReference type="Pfam" id="PF02782">
    <property type="entry name" value="FGGY_C"/>
    <property type="match status" value="1"/>
</dbReference>
<keyword evidence="2 4" id="KW-0808">Transferase</keyword>
<dbReference type="PROSITE" id="PS00445">
    <property type="entry name" value="FGGY_KINASES_2"/>
    <property type="match status" value="1"/>
</dbReference>
<proteinExistence type="inferred from homology"/>
<evidence type="ECO:0000256" key="4">
    <source>
        <dbReference type="RuleBase" id="RU003733"/>
    </source>
</evidence>
<dbReference type="InterPro" id="IPR050406">
    <property type="entry name" value="FGGY_Carb_Kinase"/>
</dbReference>
<dbReference type="Pfam" id="PF00370">
    <property type="entry name" value="FGGY_N"/>
    <property type="match status" value="1"/>
</dbReference>
<dbReference type="GO" id="GO:0004856">
    <property type="term" value="F:D-xylulokinase activity"/>
    <property type="evidence" value="ECO:0007669"/>
    <property type="project" value="UniProtKB-EC"/>
</dbReference>
<keyword evidence="3 4" id="KW-0418">Kinase</keyword>
<feature type="domain" description="Carbohydrate kinase FGGY N-terminal" evidence="5">
    <location>
        <begin position="6"/>
        <end position="248"/>
    </location>
</feature>
<dbReference type="EC" id="2.7.1.17" evidence="7"/>
<dbReference type="PIRSF" id="PIRSF000538">
    <property type="entry name" value="GlpK"/>
    <property type="match status" value="1"/>
</dbReference>
<feature type="domain" description="Carbohydrate kinase FGGY C-terminal" evidence="6">
    <location>
        <begin position="261"/>
        <end position="445"/>
    </location>
</feature>
<reference evidence="7" key="1">
    <citation type="submission" date="2017-02" db="EMBL/GenBank/DDBJ databases">
        <title>Delving into the versatile metabolic prowess of the omnipresent phylum Bacteroidetes.</title>
        <authorList>
            <person name="Nobu M.K."/>
            <person name="Mei R."/>
            <person name="Narihiro T."/>
            <person name="Kuroda K."/>
            <person name="Liu W.-T."/>
        </authorList>
    </citation>
    <scope>NUCLEOTIDE SEQUENCE</scope>
    <source>
        <strain evidence="7">ADurb.Bin276</strain>
    </source>
</reference>
<comment type="similarity">
    <text evidence="1 4">Belongs to the FGGY kinase family.</text>
</comment>
<dbReference type="AlphaFoldDB" id="A0A1V5SUT0"/>
<evidence type="ECO:0000256" key="1">
    <source>
        <dbReference type="ARBA" id="ARBA00009156"/>
    </source>
</evidence>
<dbReference type="InterPro" id="IPR043129">
    <property type="entry name" value="ATPase_NBD"/>
</dbReference>
<dbReference type="InterPro" id="IPR018483">
    <property type="entry name" value="Carb_kinase_FGGY_CS"/>
</dbReference>
<evidence type="ECO:0000256" key="3">
    <source>
        <dbReference type="ARBA" id="ARBA00022777"/>
    </source>
</evidence>
<accession>A0A1V5SUT0</accession>
<dbReference type="Proteomes" id="UP000485569">
    <property type="component" value="Unassembled WGS sequence"/>
</dbReference>
<dbReference type="SUPFAM" id="SSF53067">
    <property type="entry name" value="Actin-like ATPase domain"/>
    <property type="match status" value="2"/>
</dbReference>
<evidence type="ECO:0000259" key="6">
    <source>
        <dbReference type="Pfam" id="PF02782"/>
    </source>
</evidence>
<evidence type="ECO:0000259" key="5">
    <source>
        <dbReference type="Pfam" id="PF00370"/>
    </source>
</evidence>
<protein>
    <submittedName>
        <fullName evidence="7">Xylulose kinase</fullName>
        <ecNumber evidence="7">2.7.1.17</ecNumber>
    </submittedName>
</protein>
<organism evidence="7">
    <name type="scientific">Candidatus Atribacter allofermentans</name>
    <dbReference type="NCBI Taxonomy" id="1852833"/>
    <lineage>
        <taxon>Bacteria</taxon>
        <taxon>Pseudomonadati</taxon>
        <taxon>Atribacterota</taxon>
        <taxon>Atribacteria</taxon>
        <taxon>Atribacterales</taxon>
        <taxon>Atribacteraceae</taxon>
        <taxon>Atribacter</taxon>
    </lineage>
</organism>
<evidence type="ECO:0000256" key="2">
    <source>
        <dbReference type="ARBA" id="ARBA00022679"/>
    </source>
</evidence>
<dbReference type="InterPro" id="IPR000577">
    <property type="entry name" value="Carb_kinase_FGGY"/>
</dbReference>